<dbReference type="InterPro" id="IPR001680">
    <property type="entry name" value="WD40_rpt"/>
</dbReference>
<comment type="subcellular location">
    <subcellularLocation>
        <location evidence="1">Cytoplasm</location>
        <location evidence="1">Cytoskeleton</location>
        <location evidence="1">Cilium basal body</location>
    </subcellularLocation>
</comment>
<dbReference type="EMBL" id="KQ257455">
    <property type="protein sequence ID" value="KND01208.1"/>
    <property type="molecule type" value="Genomic_DNA"/>
</dbReference>
<dbReference type="VEuPathDB" id="FungiDB:SPPG_04298"/>
<dbReference type="OrthoDB" id="10250638at2759"/>
<feature type="domain" description="IF140/IFT172/WDR19 TPR" evidence="14">
    <location>
        <begin position="714"/>
        <end position="1104"/>
    </location>
</feature>
<keyword evidence="4" id="KW-0677">Repeat</keyword>
<gene>
    <name evidence="15" type="ORF">SPPG_04298</name>
</gene>
<proteinExistence type="predicted"/>
<evidence type="ECO:0000256" key="2">
    <source>
        <dbReference type="ARBA" id="ARBA00022490"/>
    </source>
</evidence>
<dbReference type="Pfam" id="PF23389">
    <property type="entry name" value="Beta-prop_WDR19_1st"/>
    <property type="match status" value="1"/>
</dbReference>
<keyword evidence="3" id="KW-0853">WD repeat</keyword>
<accession>A0A0L0HJK5</accession>
<dbReference type="eggNOG" id="KOG2247">
    <property type="taxonomic scope" value="Eukaryota"/>
</dbReference>
<name>A0A0L0HJK5_SPIPD</name>
<keyword evidence="2" id="KW-0963">Cytoplasm</keyword>
<dbReference type="InterPro" id="IPR056168">
    <property type="entry name" value="TPR_IF140/IFT172/WDR19"/>
</dbReference>
<keyword evidence="8" id="KW-0206">Cytoskeleton</keyword>
<dbReference type="OMA" id="NDMLTHT"/>
<dbReference type="PANTHER" id="PTHR14920:SF0">
    <property type="entry name" value="WD REPEAT DOMAIN 19"/>
    <property type="match status" value="1"/>
</dbReference>
<dbReference type="InterPro" id="IPR015943">
    <property type="entry name" value="WD40/YVTN_repeat-like_dom_sf"/>
</dbReference>
<keyword evidence="6" id="KW-0802">TPR repeat</keyword>
<dbReference type="GeneID" id="27687755"/>
<feature type="compositionally biased region" description="Basic and acidic residues" evidence="10">
    <location>
        <begin position="1409"/>
        <end position="1421"/>
    </location>
</feature>
<reference evidence="15 16" key="1">
    <citation type="submission" date="2009-08" db="EMBL/GenBank/DDBJ databases">
        <title>The Genome Sequence of Spizellomyces punctatus strain DAOM BR117.</title>
        <authorList>
            <consortium name="The Broad Institute Genome Sequencing Platform"/>
            <person name="Russ C."/>
            <person name="Cuomo C."/>
            <person name="Shea T."/>
            <person name="Young S.K."/>
            <person name="Zeng Q."/>
            <person name="Koehrsen M."/>
            <person name="Haas B."/>
            <person name="Borodovsky M."/>
            <person name="Guigo R."/>
            <person name="Alvarado L."/>
            <person name="Berlin A."/>
            <person name="Bochicchio J."/>
            <person name="Borenstein D."/>
            <person name="Chapman S."/>
            <person name="Chen Z."/>
            <person name="Engels R."/>
            <person name="Freedman E."/>
            <person name="Gellesch M."/>
            <person name="Goldberg J."/>
            <person name="Griggs A."/>
            <person name="Gujja S."/>
            <person name="Heiman D."/>
            <person name="Hepburn T."/>
            <person name="Howarth C."/>
            <person name="Jen D."/>
            <person name="Larson L."/>
            <person name="Lewis B."/>
            <person name="Mehta T."/>
            <person name="Park D."/>
            <person name="Pearson M."/>
            <person name="Roberts A."/>
            <person name="Saif S."/>
            <person name="Shenoy N."/>
            <person name="Sisk P."/>
            <person name="Stolte C."/>
            <person name="Sykes S."/>
            <person name="Thomson T."/>
            <person name="Walk T."/>
            <person name="White J."/>
            <person name="Yandava C."/>
            <person name="Burger G."/>
            <person name="Gray M.W."/>
            <person name="Holland P.W.H."/>
            <person name="King N."/>
            <person name="Lang F.B.F."/>
            <person name="Roger A.J."/>
            <person name="Ruiz-Trillo I."/>
            <person name="Lander E."/>
            <person name="Nusbaum C."/>
        </authorList>
    </citation>
    <scope>NUCLEOTIDE SEQUENCE [LARGE SCALE GENOMIC DNA]</scope>
    <source>
        <strain evidence="15 16">DAOM BR117</strain>
    </source>
</reference>
<dbReference type="Gene3D" id="1.25.40.470">
    <property type="match status" value="2"/>
</dbReference>
<dbReference type="GO" id="GO:0035721">
    <property type="term" value="P:intraciliary retrograde transport"/>
    <property type="evidence" value="ECO:0007669"/>
    <property type="project" value="InterPro"/>
</dbReference>
<dbReference type="GO" id="GO:0030991">
    <property type="term" value="C:intraciliary transport particle A"/>
    <property type="evidence" value="ECO:0007669"/>
    <property type="project" value="TreeGrafter"/>
</dbReference>
<dbReference type="GO" id="GO:0060271">
    <property type="term" value="P:cilium assembly"/>
    <property type="evidence" value="ECO:0007669"/>
    <property type="project" value="TreeGrafter"/>
</dbReference>
<dbReference type="Pfam" id="PF23146">
    <property type="entry name" value="Zf_IFT144_1st"/>
    <property type="match status" value="1"/>
</dbReference>
<dbReference type="SUPFAM" id="SSF69322">
    <property type="entry name" value="Tricorn protease domain 2"/>
    <property type="match status" value="1"/>
</dbReference>
<dbReference type="InParanoid" id="A0A0L0HJK5"/>
<dbReference type="InterPro" id="IPR040379">
    <property type="entry name" value="WDR19/dyf-2"/>
</dbReference>
<dbReference type="InterPro" id="IPR011990">
    <property type="entry name" value="TPR-like_helical_dom_sf"/>
</dbReference>
<dbReference type="InterPro" id="IPR039468">
    <property type="entry name" value="WDR19_WD40_rpt"/>
</dbReference>
<keyword evidence="9" id="KW-0966">Cell projection</keyword>
<dbReference type="Gene3D" id="2.130.10.10">
    <property type="entry name" value="YVTN repeat-like/Quinoprotein amine dehydrogenase"/>
    <property type="match status" value="2"/>
</dbReference>
<dbReference type="PANTHER" id="PTHR14920">
    <property type="entry name" value="OSMOTIC AVOIDANCE ABNORMAL PROTEIN 1/WD REPEAT MEMBRANE PROTEIN"/>
    <property type="match status" value="1"/>
</dbReference>
<dbReference type="InterPro" id="IPR056170">
    <property type="entry name" value="Znf_IFT121-like"/>
</dbReference>
<evidence type="ECO:0000256" key="1">
    <source>
        <dbReference type="ARBA" id="ARBA00004120"/>
    </source>
</evidence>
<evidence type="ECO:0000256" key="5">
    <source>
        <dbReference type="ARBA" id="ARBA00022794"/>
    </source>
</evidence>
<organism evidence="15 16">
    <name type="scientific">Spizellomyces punctatus (strain DAOM BR117)</name>
    <dbReference type="NCBI Taxonomy" id="645134"/>
    <lineage>
        <taxon>Eukaryota</taxon>
        <taxon>Fungi</taxon>
        <taxon>Fungi incertae sedis</taxon>
        <taxon>Chytridiomycota</taxon>
        <taxon>Chytridiomycota incertae sedis</taxon>
        <taxon>Chytridiomycetes</taxon>
        <taxon>Spizellomycetales</taxon>
        <taxon>Spizellomycetaceae</taxon>
        <taxon>Spizellomyces</taxon>
    </lineage>
</organism>
<dbReference type="SMART" id="SM00320">
    <property type="entry name" value="WD40"/>
    <property type="match status" value="5"/>
</dbReference>
<dbReference type="SUPFAM" id="SSF48452">
    <property type="entry name" value="TPR-like"/>
    <property type="match status" value="1"/>
</dbReference>
<evidence type="ECO:0000259" key="11">
    <source>
        <dbReference type="Pfam" id="PF15911"/>
    </source>
</evidence>
<feature type="compositionally biased region" description="Polar residues" evidence="10">
    <location>
        <begin position="1429"/>
        <end position="1445"/>
    </location>
</feature>
<evidence type="ECO:0000313" key="15">
    <source>
        <dbReference type="EMBL" id="KND01208.1"/>
    </source>
</evidence>
<dbReference type="RefSeq" id="XP_016609247.1">
    <property type="nucleotide sequence ID" value="XM_016752541.1"/>
</dbReference>
<feature type="region of interest" description="Disordered" evidence="10">
    <location>
        <begin position="1397"/>
        <end position="1445"/>
    </location>
</feature>
<keyword evidence="7" id="KW-0969">Cilium</keyword>
<dbReference type="SUPFAM" id="SSF50978">
    <property type="entry name" value="WD40 repeat-like"/>
    <property type="match status" value="1"/>
</dbReference>
<feature type="domain" description="WDR19 WD40 repeat" evidence="11">
    <location>
        <begin position="358"/>
        <end position="681"/>
    </location>
</feature>
<dbReference type="FunFam" id="2.130.10.10:FF:000242">
    <property type="entry name" value="WD repeat domain 19, isoform CRA_a"/>
    <property type="match status" value="1"/>
</dbReference>
<evidence type="ECO:0000256" key="3">
    <source>
        <dbReference type="ARBA" id="ARBA00022574"/>
    </source>
</evidence>
<dbReference type="STRING" id="645134.A0A0L0HJK5"/>
<evidence type="ECO:0000259" key="14">
    <source>
        <dbReference type="Pfam" id="PF24762"/>
    </source>
</evidence>
<dbReference type="Proteomes" id="UP000053201">
    <property type="component" value="Unassembled WGS sequence"/>
</dbReference>
<evidence type="ECO:0000256" key="4">
    <source>
        <dbReference type="ARBA" id="ARBA00022737"/>
    </source>
</evidence>
<evidence type="ECO:0000259" key="13">
    <source>
        <dbReference type="Pfam" id="PF23389"/>
    </source>
</evidence>
<dbReference type="Pfam" id="PF23145">
    <property type="entry name" value="Zf_2nd_IFT121"/>
    <property type="match status" value="1"/>
</dbReference>
<dbReference type="Pfam" id="PF24762">
    <property type="entry name" value="TPR_IF140-IFT172"/>
    <property type="match status" value="1"/>
</dbReference>
<dbReference type="InterPro" id="IPR057855">
    <property type="entry name" value="Beta-prop_WDR19_1st"/>
</dbReference>
<dbReference type="Pfam" id="PF15911">
    <property type="entry name" value="Beta-prop_WDR19_2nd"/>
    <property type="match status" value="1"/>
</dbReference>
<feature type="domain" description="IFT121-like zinc finger" evidence="12">
    <location>
        <begin position="1333"/>
        <end position="1379"/>
    </location>
</feature>
<keyword evidence="16" id="KW-1185">Reference proteome</keyword>
<evidence type="ECO:0000256" key="6">
    <source>
        <dbReference type="ARBA" id="ARBA00022803"/>
    </source>
</evidence>
<dbReference type="GO" id="GO:0005929">
    <property type="term" value="C:cilium"/>
    <property type="evidence" value="ECO:0007669"/>
    <property type="project" value="TreeGrafter"/>
</dbReference>
<keyword evidence="5" id="KW-0970">Cilium biogenesis/degradation</keyword>
<dbReference type="InterPro" id="IPR036322">
    <property type="entry name" value="WD40_repeat_dom_sf"/>
</dbReference>
<evidence type="ECO:0000313" key="16">
    <source>
        <dbReference type="Proteomes" id="UP000053201"/>
    </source>
</evidence>
<protein>
    <submittedName>
        <fullName evidence="15">Uncharacterized protein</fullName>
    </submittedName>
</protein>
<evidence type="ECO:0000256" key="10">
    <source>
        <dbReference type="SAM" id="MobiDB-lite"/>
    </source>
</evidence>
<evidence type="ECO:0000256" key="7">
    <source>
        <dbReference type="ARBA" id="ARBA00023069"/>
    </source>
</evidence>
<evidence type="ECO:0000259" key="12">
    <source>
        <dbReference type="Pfam" id="PF23145"/>
    </source>
</evidence>
<feature type="domain" description="WDR19 first beta-propeller" evidence="13">
    <location>
        <begin position="17"/>
        <end position="338"/>
    </location>
</feature>
<evidence type="ECO:0000256" key="8">
    <source>
        <dbReference type="ARBA" id="ARBA00023212"/>
    </source>
</evidence>
<evidence type="ECO:0000256" key="9">
    <source>
        <dbReference type="ARBA" id="ARBA00023273"/>
    </source>
</evidence>
<sequence length="1482" mass="165278">MKNIFTITAQQLGRGPVRFDWQKRVSTYLAVVGVNNTANIYDRHGQFVDSVPLTSECTGLEWAPDGGILAIIQAKSTKVLFWDADNRRSTESLDTNMKNLQFLKWSPKGDLLAVGTSRGNLLIYDRKERKEVPIMGKHSKAIVTGCWSWDNILACGSDDRTFTLSNADGDTVFSMGLTGEPSQMQWANMKNAHGSQDPVLSTIIADKTLFIHNVNHPDSPVELAFQPKYGSVVSYQWFAEGYVLVGFSTGYLIVISTNDNDMGQEIFSTRNHKGSLSHVAISSVLGKAASCGDNTIKVHELSDLRDVYAVETVEDESAVDRLQWSDDGQFLTVSTKEGSIYTYLARMPMIGGVWSTLVAHLTGLREITIHDQAKTQRSQVQRMLKKELEIEPSVVALGGSYLGVVSQNRAGFYNVKKALGNSAREGDALETESDEPPVMIKEYQGPLKSFSMNPFYAAALLSDGRLEVHAIADDTSDQVKGDEQRLDYHSLTRKCKPPSVEVLEKIFPERMEEKKAGGAATITCTALTQECVIYGTSIGDLKYYLLDEWALVGELKHKKGIQSVYPQPRGGTKVIFIDAVNDGYLTDPATNSVMAIPRWSAKTQGVLWESDSPPSRSIFISWDDAYITTYAYQPFTIKGPVCIALGATKLPFGLKPVLMLSGEVTCQTVAGRISTVQLATHEIVPADQFMKDKQSEQDQGKGLQLYYTLGMLKEIWPLIGTVKARKPWIMLAEAALRVLDLKTAKRIYRQALADAGMVFSLQRLDNVEEKNLLAGHVSAIFGDVSAAQEYFVQSTYPKAALELRRDLMQWEQALTLANGLAPEEVTIIAKEYAQQLELNGKYSEAFAMYERALSTSEQHPGLDAARDEHQITCSAGLTRMTLRLGDVSRGMKMLAEATDRQLLRDCGAILDVLKQYAEAAKCYERGGYWEKAAEIWIKAKSWNRLAAILDKITAPKIFAQYAKAKEAEKDYTEAARAYEKAKDYDNVVRIFIDHLQNIEGAVSIVRKTRSRESAKLVSKFFQSIKDYKSVVEFFLMAGMREEAFELAQQHDVMEHFAELVKDEATPEILINIASYLENKRQYLLAGKYLLQAGDCPRALRMFLQCPPTDEESIDMAIETVGLAKSDVLTHQLIDYLMGETDGMPKDAKYIFKLYMSLGQYREAARTAIIIAREEQALGNYRTAHDLLFDNYKQLRGTKNHVPAEIERMLMLLHSYILVKTLVRISEHEQAARMLIRVSNNISKFPAHMVQILTSTVIECHRAGLKRGAFEYAAMLMRPEYRNKVDAKYKRRIEQIVRRPEKDEIEESSSPCPYCGNNVPDTVLDCLECKNHIPYCIVTGRHMILSDWTTCPSCNFSALHSHFTNLLSKSPSCPMCSASIQPNQLVLLPVAEAKISLQGKKPTTDEDIQDEKVEKSTEREAGSGEEAALQQEQNPSAVRVGQEQSRTFLRRSRDSVRVVKGGSSGQLAAGTNDGVKATAGIVV</sequence>